<evidence type="ECO:0000256" key="3">
    <source>
        <dbReference type="ARBA" id="ARBA00022475"/>
    </source>
</evidence>
<keyword evidence="2" id="KW-0813">Transport</keyword>
<evidence type="ECO:0000256" key="1">
    <source>
        <dbReference type="ARBA" id="ARBA00004651"/>
    </source>
</evidence>
<dbReference type="GO" id="GO:0022857">
    <property type="term" value="F:transmembrane transporter activity"/>
    <property type="evidence" value="ECO:0007669"/>
    <property type="project" value="InterPro"/>
</dbReference>
<dbReference type="CDD" id="cd17324">
    <property type="entry name" value="MFS_NepI_like"/>
    <property type="match status" value="1"/>
</dbReference>
<dbReference type="Proteomes" id="UP000287296">
    <property type="component" value="Unassembled WGS sequence"/>
</dbReference>
<keyword evidence="3" id="KW-1003">Cell membrane</keyword>
<keyword evidence="4 7" id="KW-0812">Transmembrane</keyword>
<evidence type="ECO:0000313" key="11">
    <source>
        <dbReference type="Proteomes" id="UP000287296"/>
    </source>
</evidence>
<dbReference type="EMBL" id="QYTW02000007">
    <property type="protein sequence ID" value="RST59959.1"/>
    <property type="molecule type" value="Genomic_DNA"/>
</dbReference>
<evidence type="ECO:0000313" key="10">
    <source>
        <dbReference type="EMBL" id="RST59959.1"/>
    </source>
</evidence>
<dbReference type="SUPFAM" id="SSF103473">
    <property type="entry name" value="MFS general substrate transporter"/>
    <property type="match status" value="1"/>
</dbReference>
<evidence type="ECO:0000313" key="12">
    <source>
        <dbReference type="Proteomes" id="UP000680670"/>
    </source>
</evidence>
<dbReference type="OrthoDB" id="337363at2"/>
<accession>A0A429X998</accession>
<reference evidence="9 12" key="2">
    <citation type="submission" date="2021-03" db="EMBL/GenBank/DDBJ databases">
        <title>Antimicrobial resistance genes in bacteria isolated from Japanese honey, and their potential for conferring macrolide and lincosamide resistance in the American foulbrood pathogen Paenibacillus larvae.</title>
        <authorList>
            <person name="Okamoto M."/>
            <person name="Kumagai M."/>
            <person name="Kanamori H."/>
            <person name="Takamatsu D."/>
        </authorList>
    </citation>
    <scope>NUCLEOTIDE SEQUENCE [LARGE SCALE GENOMIC DNA]</scope>
    <source>
        <strain evidence="9 12">J6TS1</strain>
    </source>
</reference>
<reference evidence="10 11" key="1">
    <citation type="submission" date="2018-12" db="EMBL/GenBank/DDBJ databases">
        <authorList>
            <person name="Sun L."/>
            <person name="Chen Z."/>
        </authorList>
    </citation>
    <scope>NUCLEOTIDE SEQUENCE [LARGE SCALE GENOMIC DNA]</scope>
    <source>
        <strain evidence="10 11">LMG 29736</strain>
    </source>
</reference>
<comment type="subcellular location">
    <subcellularLocation>
        <location evidence="1">Cell membrane</location>
        <topology evidence="1">Multi-pass membrane protein</topology>
    </subcellularLocation>
</comment>
<dbReference type="InterPro" id="IPR020846">
    <property type="entry name" value="MFS_dom"/>
</dbReference>
<comment type="caution">
    <text evidence="10">The sequence shown here is derived from an EMBL/GenBank/DDBJ whole genome shotgun (WGS) entry which is preliminary data.</text>
</comment>
<sequence>MSKTWLIFFLAIISFLAGTDEYIIAGILDKIAETNDMSVASAGQLITSFSISFGLLTPIVIVLTRKMDRKNLLMVALLIFSLSNFIVATFGDYVVMFSARITSGISAGLIEVTLLTIATSIAEPEKKGSAIATIITGFSMSLIVGVPLGRFLASLMDWRFIFIALSVLGILFLMLIYKLIPSMQGEEEKPLKEQLKILKNNRITFILIVTFFWMFSYSIVFSYISPYLLQVIKVSGNVVSIALLIYGLSSLVGSKLGGFSTDKYGAIKTIFLGMSINAIGLIYFSLVGESSWIFLIPLIIWGISAWSSGPALQFRLISLAPTVASIILSLYTSISQLGMAFGSGVGGLIVNLGSFELLIWVGASSVILIILSLLIVNQKEIVKSQKINDF</sequence>
<keyword evidence="12" id="KW-1185">Reference proteome</keyword>
<feature type="transmembrane region" description="Helical" evidence="7">
    <location>
        <begin position="316"/>
        <end position="337"/>
    </location>
</feature>
<dbReference type="AlphaFoldDB" id="A0A429X998"/>
<dbReference type="InterPro" id="IPR036259">
    <property type="entry name" value="MFS_trans_sf"/>
</dbReference>
<feature type="transmembrane region" description="Helical" evidence="7">
    <location>
        <begin position="158"/>
        <end position="180"/>
    </location>
</feature>
<evidence type="ECO:0000256" key="7">
    <source>
        <dbReference type="SAM" id="Phobius"/>
    </source>
</evidence>
<feature type="transmembrane region" description="Helical" evidence="7">
    <location>
        <begin position="97"/>
        <end position="118"/>
    </location>
</feature>
<gene>
    <name evidence="9" type="primary">ybcL</name>
    <name evidence="10" type="ORF">D5F11_009645</name>
    <name evidence="9" type="ORF">J6TS1_18010</name>
</gene>
<feature type="transmembrane region" description="Helical" evidence="7">
    <location>
        <begin position="201"/>
        <end position="224"/>
    </location>
</feature>
<evidence type="ECO:0000256" key="2">
    <source>
        <dbReference type="ARBA" id="ARBA00022448"/>
    </source>
</evidence>
<dbReference type="EMBL" id="BORJ01000004">
    <property type="protein sequence ID" value="GIN95931.1"/>
    <property type="molecule type" value="Genomic_DNA"/>
</dbReference>
<proteinExistence type="predicted"/>
<evidence type="ECO:0000256" key="6">
    <source>
        <dbReference type="ARBA" id="ARBA00023136"/>
    </source>
</evidence>
<protein>
    <submittedName>
        <fullName evidence="10">MFS transporter</fullName>
    </submittedName>
    <submittedName>
        <fullName evidence="9">MFS-type transporter YbcL</fullName>
    </submittedName>
</protein>
<keyword evidence="6 7" id="KW-0472">Membrane</keyword>
<evidence type="ECO:0000256" key="5">
    <source>
        <dbReference type="ARBA" id="ARBA00022989"/>
    </source>
</evidence>
<organism evidence="10 11">
    <name type="scientific">Siminovitchia terrae</name>
    <name type="common">Bacillus terrae</name>
    <dbReference type="NCBI Taxonomy" id="1914933"/>
    <lineage>
        <taxon>Bacteria</taxon>
        <taxon>Bacillati</taxon>
        <taxon>Bacillota</taxon>
        <taxon>Bacilli</taxon>
        <taxon>Bacillales</taxon>
        <taxon>Bacillaceae</taxon>
        <taxon>Siminovitchia</taxon>
    </lineage>
</organism>
<dbReference type="GO" id="GO:0005886">
    <property type="term" value="C:plasma membrane"/>
    <property type="evidence" value="ECO:0007669"/>
    <property type="project" value="UniProtKB-SubCell"/>
</dbReference>
<evidence type="ECO:0000256" key="4">
    <source>
        <dbReference type="ARBA" id="ARBA00022692"/>
    </source>
</evidence>
<dbReference type="InterPro" id="IPR050189">
    <property type="entry name" value="MFS_Efflux_Transporters"/>
</dbReference>
<dbReference type="PANTHER" id="PTHR43124">
    <property type="entry name" value="PURINE EFFLUX PUMP PBUE"/>
    <property type="match status" value="1"/>
</dbReference>
<dbReference type="PROSITE" id="PS50850">
    <property type="entry name" value="MFS"/>
    <property type="match status" value="1"/>
</dbReference>
<name>A0A429X998_SIMTE</name>
<feature type="transmembrane region" description="Helical" evidence="7">
    <location>
        <begin position="292"/>
        <end position="309"/>
    </location>
</feature>
<dbReference type="RefSeq" id="WP_120119629.1">
    <property type="nucleotide sequence ID" value="NZ_BORJ01000004.1"/>
</dbReference>
<evidence type="ECO:0000259" key="8">
    <source>
        <dbReference type="PROSITE" id="PS50850"/>
    </source>
</evidence>
<feature type="transmembrane region" description="Helical" evidence="7">
    <location>
        <begin position="230"/>
        <end position="253"/>
    </location>
</feature>
<feature type="domain" description="Major facilitator superfamily (MFS) profile" evidence="8">
    <location>
        <begin position="6"/>
        <end position="380"/>
    </location>
</feature>
<feature type="transmembrane region" description="Helical" evidence="7">
    <location>
        <begin position="357"/>
        <end position="376"/>
    </location>
</feature>
<feature type="transmembrane region" description="Helical" evidence="7">
    <location>
        <begin position="71"/>
        <end position="91"/>
    </location>
</feature>
<dbReference type="Pfam" id="PF07690">
    <property type="entry name" value="MFS_1"/>
    <property type="match status" value="1"/>
</dbReference>
<feature type="transmembrane region" description="Helical" evidence="7">
    <location>
        <begin position="130"/>
        <end position="152"/>
    </location>
</feature>
<keyword evidence="5 7" id="KW-1133">Transmembrane helix</keyword>
<dbReference type="PANTHER" id="PTHR43124:SF10">
    <property type="entry name" value="PURINE EFFLUX PUMP PBUE"/>
    <property type="match status" value="1"/>
</dbReference>
<dbReference type="Proteomes" id="UP000680670">
    <property type="component" value="Unassembled WGS sequence"/>
</dbReference>
<feature type="transmembrane region" description="Helical" evidence="7">
    <location>
        <begin position="265"/>
        <end position="286"/>
    </location>
</feature>
<dbReference type="InterPro" id="IPR011701">
    <property type="entry name" value="MFS"/>
</dbReference>
<evidence type="ECO:0000313" key="9">
    <source>
        <dbReference type="EMBL" id="GIN95931.1"/>
    </source>
</evidence>
<feature type="transmembrane region" description="Helical" evidence="7">
    <location>
        <begin position="41"/>
        <end position="64"/>
    </location>
</feature>
<dbReference type="Gene3D" id="1.20.1250.20">
    <property type="entry name" value="MFS general substrate transporter like domains"/>
    <property type="match status" value="2"/>
</dbReference>